<dbReference type="GO" id="GO:0016887">
    <property type="term" value="F:ATP hydrolysis activity"/>
    <property type="evidence" value="ECO:0007669"/>
    <property type="project" value="InterPro"/>
</dbReference>
<dbReference type="PANTHER" id="PTHR43297">
    <property type="entry name" value="OLIGOPEPTIDE TRANSPORT ATP-BINDING PROTEIN APPD"/>
    <property type="match status" value="1"/>
</dbReference>
<evidence type="ECO:0000256" key="6">
    <source>
        <dbReference type="ARBA" id="ARBA00022967"/>
    </source>
</evidence>
<evidence type="ECO:0000313" key="10">
    <source>
        <dbReference type="Proteomes" id="UP000046176"/>
    </source>
</evidence>
<organism evidence="9 10">
    <name type="scientific">Neorhizobium galegae bv. officinalis</name>
    <dbReference type="NCBI Taxonomy" id="323656"/>
    <lineage>
        <taxon>Bacteria</taxon>
        <taxon>Pseudomonadati</taxon>
        <taxon>Pseudomonadota</taxon>
        <taxon>Alphaproteobacteria</taxon>
        <taxon>Hyphomicrobiales</taxon>
        <taxon>Rhizobiaceae</taxon>
        <taxon>Rhizobium/Agrobacterium group</taxon>
        <taxon>Neorhizobium</taxon>
    </lineage>
</organism>
<dbReference type="EMBL" id="CCRH01000003">
    <property type="protein sequence ID" value="CDZ32853.1"/>
    <property type="molecule type" value="Genomic_DNA"/>
</dbReference>
<evidence type="ECO:0000259" key="8">
    <source>
        <dbReference type="Pfam" id="PF00005"/>
    </source>
</evidence>
<accession>A0A0T7FD27</accession>
<evidence type="ECO:0000256" key="3">
    <source>
        <dbReference type="ARBA" id="ARBA00022448"/>
    </source>
</evidence>
<dbReference type="InterPro" id="IPR050388">
    <property type="entry name" value="ABC_Ni/Peptide_Import"/>
</dbReference>
<dbReference type="SUPFAM" id="SSF52540">
    <property type="entry name" value="P-loop containing nucleoside triphosphate hydrolases"/>
    <property type="match status" value="1"/>
</dbReference>
<evidence type="ECO:0000256" key="1">
    <source>
        <dbReference type="ARBA" id="ARBA00004370"/>
    </source>
</evidence>
<reference evidence="9 10" key="1">
    <citation type="submission" date="2014-08" db="EMBL/GenBank/DDBJ databases">
        <authorList>
            <person name="Chen Y.-H."/>
        </authorList>
    </citation>
    <scope>NUCLEOTIDE SEQUENCE [LARGE SCALE GENOMIC DNA]</scope>
</reference>
<evidence type="ECO:0000256" key="2">
    <source>
        <dbReference type="ARBA" id="ARBA00005417"/>
    </source>
</evidence>
<keyword evidence="5" id="KW-0997">Cell inner membrane</keyword>
<dbReference type="InterPro" id="IPR027417">
    <property type="entry name" value="P-loop_NTPase"/>
</dbReference>
<comment type="similarity">
    <text evidence="2">Belongs to the ABC transporter superfamily.</text>
</comment>
<comment type="subcellular location">
    <subcellularLocation>
        <location evidence="1">Membrane</location>
    </subcellularLocation>
</comment>
<keyword evidence="7" id="KW-0472">Membrane</keyword>
<name>A0A0T7FD27_NEOGA</name>
<keyword evidence="3" id="KW-0813">Transport</keyword>
<dbReference type="GO" id="GO:0005524">
    <property type="term" value="F:ATP binding"/>
    <property type="evidence" value="ECO:0007669"/>
    <property type="project" value="InterPro"/>
</dbReference>
<evidence type="ECO:0000256" key="5">
    <source>
        <dbReference type="ARBA" id="ARBA00022519"/>
    </source>
</evidence>
<evidence type="ECO:0000256" key="7">
    <source>
        <dbReference type="ARBA" id="ARBA00023136"/>
    </source>
</evidence>
<dbReference type="GO" id="GO:0016020">
    <property type="term" value="C:membrane"/>
    <property type="evidence" value="ECO:0007669"/>
    <property type="project" value="UniProtKB-SubCell"/>
</dbReference>
<feature type="domain" description="ABC transporter" evidence="8">
    <location>
        <begin position="25"/>
        <end position="100"/>
    </location>
</feature>
<keyword evidence="6" id="KW-1278">Translocase</keyword>
<keyword evidence="4" id="KW-1003">Cell membrane</keyword>
<dbReference type="Proteomes" id="UP000046176">
    <property type="component" value="Unassembled WGS sequence"/>
</dbReference>
<dbReference type="PANTHER" id="PTHR43297:SF14">
    <property type="entry name" value="ATPASE AAA-TYPE CORE DOMAIN-CONTAINING PROTEIN"/>
    <property type="match status" value="1"/>
</dbReference>
<dbReference type="Pfam" id="PF00005">
    <property type="entry name" value="ABC_tran"/>
    <property type="match status" value="1"/>
</dbReference>
<evidence type="ECO:0000256" key="4">
    <source>
        <dbReference type="ARBA" id="ARBA00022475"/>
    </source>
</evidence>
<dbReference type="Gene3D" id="3.40.50.300">
    <property type="entry name" value="P-loop containing nucleotide triphosphate hydrolases"/>
    <property type="match status" value="1"/>
</dbReference>
<protein>
    <recommendedName>
        <fullName evidence="8">ABC transporter domain-containing protein</fullName>
    </recommendedName>
</protein>
<dbReference type="AlphaFoldDB" id="A0A0T7FD27"/>
<proteinExistence type="inferred from homology"/>
<sequence length="107" mass="11643">MTHPILSISNLNTSFRVGGEWRNVVHDVSLDIGAKETVAVVGESGSGKSVTAMSIMRLLSPGNSRVTGRIDFEGRNLLDLPLNEMQSIRGNRIGMIFQEPMTASIRC</sequence>
<gene>
    <name evidence="9" type="ORF">NGAL_HAMBI1145_15520</name>
</gene>
<dbReference type="InterPro" id="IPR003439">
    <property type="entry name" value="ABC_transporter-like_ATP-bd"/>
</dbReference>
<evidence type="ECO:0000313" key="9">
    <source>
        <dbReference type="EMBL" id="CDZ32853.1"/>
    </source>
</evidence>